<reference evidence="2" key="1">
    <citation type="journal article" date="2014" name="Genome Announc.">
        <title>Draft genome sequence of Rhodosporidium toruloides CECT1137, an oleaginous yeast of biotechnological interest.</title>
        <authorList>
            <person name="Morin N."/>
            <person name="Calcas X."/>
            <person name="Devillers H."/>
            <person name="Durrens P."/>
            <person name="Sherman D.J."/>
            <person name="Nicaud J.-M."/>
            <person name="Neuveglise C."/>
        </authorList>
    </citation>
    <scope>NUCLEOTIDE SEQUENCE</scope>
    <source>
        <strain evidence="2">CECT1137</strain>
    </source>
</reference>
<dbReference type="EMBL" id="LK052959">
    <property type="protein sequence ID" value="CDR49191.1"/>
    <property type="molecule type" value="Genomic_DNA"/>
</dbReference>
<evidence type="ECO:0000256" key="1">
    <source>
        <dbReference type="SAM" id="MobiDB-lite"/>
    </source>
</evidence>
<dbReference type="GO" id="GO:0046464">
    <property type="term" value="P:acylglycerol catabolic process"/>
    <property type="evidence" value="ECO:0007669"/>
    <property type="project" value="TreeGrafter"/>
</dbReference>
<dbReference type="Gene3D" id="3.40.50.1820">
    <property type="entry name" value="alpha/beta hydrolase"/>
    <property type="match status" value="1"/>
</dbReference>
<feature type="region of interest" description="Disordered" evidence="1">
    <location>
        <begin position="186"/>
        <end position="206"/>
    </location>
</feature>
<evidence type="ECO:0000313" key="2">
    <source>
        <dbReference type="EMBL" id="CDR49191.1"/>
    </source>
</evidence>
<dbReference type="InterPro" id="IPR029058">
    <property type="entry name" value="AB_hydrolase_fold"/>
</dbReference>
<accession>A0A061BGR9</accession>
<gene>
    <name evidence="2" type="ORF">RHTO0S_24e00364g</name>
</gene>
<dbReference type="PANTHER" id="PTHR43798">
    <property type="entry name" value="MONOACYLGLYCEROL LIPASE"/>
    <property type="match status" value="1"/>
</dbReference>
<name>A0A061BGR9_RHOTO</name>
<sequence length="364" mass="39058">MSAPEFQQARISDDLTLVYVDSWHGRAKGDLPERYTTVVGLHGVGFNSAVWTPLLPALPSSIRFLAYNQRSYARSSPAFDATQPGGTDATATYLCDLMEFLRFAVDELGVQGVDEETHEGGIVLLGWSKGTVLCFSLLSLIHLTSSPSPTSFLAHLPSSGLPHASLLRTHLRSLILFEPPGSALGRPPTDDYTSAMKAVSPPHSSTPTEFAEAFAGWIGMYAPSASADEVAEELLPPSGLDALGPELRKVAWEPACVAHGFSWRLAEGAEEVQRLAESALKPTGGVALPVGLIYGTRTNGYCLDAARTVEGWWGISDDAQDGGEEQAKRKTAVRKVPGTNHFAFIHEPEAFAKAVIELVDELSL</sequence>
<dbReference type="AlphaFoldDB" id="A0A061BGR9"/>
<dbReference type="PANTHER" id="PTHR43798:SF5">
    <property type="entry name" value="MONOACYLGLYCEROL LIPASE ABHD6"/>
    <property type="match status" value="1"/>
</dbReference>
<dbReference type="GO" id="GO:0047372">
    <property type="term" value="F:monoacylglycerol lipase activity"/>
    <property type="evidence" value="ECO:0007669"/>
    <property type="project" value="TreeGrafter"/>
</dbReference>
<dbReference type="GO" id="GO:0016020">
    <property type="term" value="C:membrane"/>
    <property type="evidence" value="ECO:0007669"/>
    <property type="project" value="TreeGrafter"/>
</dbReference>
<protein>
    <submittedName>
        <fullName evidence="2">RHTO0S24e00364g1_1</fullName>
    </submittedName>
</protein>
<dbReference type="SUPFAM" id="SSF53474">
    <property type="entry name" value="alpha/beta-Hydrolases"/>
    <property type="match status" value="1"/>
</dbReference>
<dbReference type="InterPro" id="IPR050266">
    <property type="entry name" value="AB_hydrolase_sf"/>
</dbReference>
<organism evidence="2">
    <name type="scientific">Rhodotorula toruloides</name>
    <name type="common">Yeast</name>
    <name type="synonym">Rhodosporidium toruloides</name>
    <dbReference type="NCBI Taxonomy" id="5286"/>
    <lineage>
        <taxon>Eukaryota</taxon>
        <taxon>Fungi</taxon>
        <taxon>Dikarya</taxon>
        <taxon>Basidiomycota</taxon>
        <taxon>Pucciniomycotina</taxon>
        <taxon>Microbotryomycetes</taxon>
        <taxon>Sporidiobolales</taxon>
        <taxon>Sporidiobolaceae</taxon>
        <taxon>Rhodotorula</taxon>
    </lineage>
</organism>
<dbReference type="OrthoDB" id="5311491at2759"/>
<proteinExistence type="predicted"/>